<dbReference type="PRINTS" id="PR00625">
    <property type="entry name" value="JDOMAIN"/>
</dbReference>
<dbReference type="AlphaFoldDB" id="A0A5E8B5C2"/>
<dbReference type="RefSeq" id="XP_031851978.1">
    <property type="nucleotide sequence ID" value="XM_031996087.1"/>
</dbReference>
<dbReference type="InterPro" id="IPR052276">
    <property type="entry name" value="Diphthamide-biosynth_chaperone"/>
</dbReference>
<dbReference type="GeneID" id="43580187"/>
<evidence type="ECO:0000259" key="1">
    <source>
        <dbReference type="PROSITE" id="PS50076"/>
    </source>
</evidence>
<keyword evidence="3" id="KW-1185">Reference proteome</keyword>
<name>A0A5E8B5C2_9ASCO</name>
<dbReference type="InterPro" id="IPR001623">
    <property type="entry name" value="DnaJ_domain"/>
</dbReference>
<dbReference type="Proteomes" id="UP000398389">
    <property type="component" value="Unassembled WGS sequence"/>
</dbReference>
<dbReference type="PANTHER" id="PTHR44240">
    <property type="entry name" value="DNAJ DOMAIN (PROKARYOTIC HEAT SHOCK PROTEIN)-RELATED"/>
    <property type="match status" value="1"/>
</dbReference>
<dbReference type="Pfam" id="PF00226">
    <property type="entry name" value="DnaJ"/>
    <property type="match status" value="1"/>
</dbReference>
<dbReference type="CDD" id="cd06257">
    <property type="entry name" value="DnaJ"/>
    <property type="match status" value="1"/>
</dbReference>
<reference evidence="2 3" key="1">
    <citation type="submission" date="2019-09" db="EMBL/GenBank/DDBJ databases">
        <authorList>
            <person name="Brejova B."/>
        </authorList>
    </citation>
    <scope>NUCLEOTIDE SEQUENCE [LARGE SCALE GENOMIC DNA]</scope>
</reference>
<evidence type="ECO:0000313" key="3">
    <source>
        <dbReference type="Proteomes" id="UP000398389"/>
    </source>
</evidence>
<protein>
    <recommendedName>
        <fullName evidence="1">J domain-containing protein</fullName>
    </recommendedName>
</protein>
<proteinExistence type="predicted"/>
<dbReference type="PROSITE" id="PS50076">
    <property type="entry name" value="DNAJ_2"/>
    <property type="match status" value="1"/>
</dbReference>
<dbReference type="SUPFAM" id="SSF46565">
    <property type="entry name" value="Chaperone J-domain"/>
    <property type="match status" value="1"/>
</dbReference>
<organism evidence="2 3">
    <name type="scientific">Magnusiomyces paraingens</name>
    <dbReference type="NCBI Taxonomy" id="2606893"/>
    <lineage>
        <taxon>Eukaryota</taxon>
        <taxon>Fungi</taxon>
        <taxon>Dikarya</taxon>
        <taxon>Ascomycota</taxon>
        <taxon>Saccharomycotina</taxon>
        <taxon>Dipodascomycetes</taxon>
        <taxon>Dipodascales</taxon>
        <taxon>Dipodascaceae</taxon>
        <taxon>Magnusiomyces</taxon>
    </lineage>
</organism>
<dbReference type="OrthoDB" id="445556at2759"/>
<dbReference type="EMBL" id="CABVLU010000001">
    <property type="protein sequence ID" value="VVT46742.1"/>
    <property type="molecule type" value="Genomic_DNA"/>
</dbReference>
<dbReference type="Gene3D" id="1.10.287.110">
    <property type="entry name" value="DnaJ domain"/>
    <property type="match status" value="1"/>
</dbReference>
<dbReference type="PANTHER" id="PTHR44240:SF10">
    <property type="entry name" value="J DOMAIN-CONTAINING PROTEIN"/>
    <property type="match status" value="1"/>
</dbReference>
<evidence type="ECO:0000313" key="2">
    <source>
        <dbReference type="EMBL" id="VVT46742.1"/>
    </source>
</evidence>
<gene>
    <name evidence="2" type="ORF">SAPINGB_P001364</name>
</gene>
<sequence length="281" mass="33127">MTYTTLYNRLGIQPNASQAQILEAYRNLVKHMHPDKLPPPRTVAGIKAAVSFKKIYIAYEVLSSSSARAAYDRGGMTEVCRIEGATWWLAHCETIARQLPPINADNDESEYEYEYEYEYDDDKDEELEDFFEPEPRHCTCLMESVPARNTTLKFGPISSLVTYTCEVCRQIAAEKHRLRSCRHKPRRVDQWVEKTLEYLDDVQYYEECDPLPPLPENENTALLNNVQRPRHGNDDLPMYESICQNLENEQKLRPRRGNKLLRRQWCYFFFRRNKTCRNVNR</sequence>
<feature type="domain" description="J" evidence="1">
    <location>
        <begin position="5"/>
        <end position="75"/>
    </location>
</feature>
<dbReference type="InterPro" id="IPR036869">
    <property type="entry name" value="J_dom_sf"/>
</dbReference>
<dbReference type="SMART" id="SM00271">
    <property type="entry name" value="DnaJ"/>
    <property type="match status" value="1"/>
</dbReference>
<accession>A0A5E8B5C2</accession>